<evidence type="ECO:0000313" key="2">
    <source>
        <dbReference type="Proteomes" id="UP000789366"/>
    </source>
</evidence>
<protein>
    <submittedName>
        <fullName evidence="1">17980_t:CDS:1</fullName>
    </submittedName>
</protein>
<evidence type="ECO:0000313" key="1">
    <source>
        <dbReference type="EMBL" id="CAG8488712.1"/>
    </source>
</evidence>
<reference evidence="1" key="1">
    <citation type="submission" date="2021-06" db="EMBL/GenBank/DDBJ databases">
        <authorList>
            <person name="Kallberg Y."/>
            <person name="Tangrot J."/>
            <person name="Rosling A."/>
        </authorList>
    </citation>
    <scope>NUCLEOTIDE SEQUENCE</scope>
    <source>
        <strain evidence="1">28 12/20/2015</strain>
    </source>
</reference>
<accession>A0ACA9KRE9</accession>
<dbReference type="EMBL" id="CAJVPW010001628">
    <property type="protein sequence ID" value="CAG8488712.1"/>
    <property type="molecule type" value="Genomic_DNA"/>
</dbReference>
<name>A0ACA9KRE9_9GLOM</name>
<sequence length="558" mass="62731">MIKTVENKDEIIKNSINFIWKATDRKAAAVIFNGDSLLSATLTLNNGTSNIINLDAPSCVIINRENFLKIVNLVEVNEKDQIIIDDKNHEAIQAEDINLDRQPSGLSLEIDFVNMDIQESNMESSFDVDDMDNSSEFNKKDEIIQKNKAQNLNSNNQEPIGSESDEYDDTDEETGERLFDALASSFRKSKEISSAKSSTYRKINERNGIERIPSTLTDDSPLPSEKEAVSVLQDLEISEGQLSSKHSDNNKVNEPVNESIASSSKSQQSNRNNVLSIALIINNQSDIENERTSLINEEPNQNQNNTDDDPESVNVASSTSAEITDAIEKNQDNETQTFASSNLQFDEHSDSDVHPNIGLSSVPVVLVNDPIPESQKCNDPQPNSDSDKEIEEQGDLGSLETQGDTNNESSDLGSTFVNYTTSKFNDLQIGSTAYSKRLKSPLYYAERLNKLRKGEGMSDNFASNTNDLVGMYSQLIVKYFNEDSTLVLLEPLPNQMKDVDSCLKYLQLWEQHFEHYQKEITNQQYKMLKLIYSLSNFFFILLILCQQEQQEEMSPIAL</sequence>
<proteinExistence type="predicted"/>
<keyword evidence="2" id="KW-1185">Reference proteome</keyword>
<organism evidence="1 2">
    <name type="scientific">Cetraspora pellucida</name>
    <dbReference type="NCBI Taxonomy" id="1433469"/>
    <lineage>
        <taxon>Eukaryota</taxon>
        <taxon>Fungi</taxon>
        <taxon>Fungi incertae sedis</taxon>
        <taxon>Mucoromycota</taxon>
        <taxon>Glomeromycotina</taxon>
        <taxon>Glomeromycetes</taxon>
        <taxon>Diversisporales</taxon>
        <taxon>Gigasporaceae</taxon>
        <taxon>Cetraspora</taxon>
    </lineage>
</organism>
<dbReference type="Proteomes" id="UP000789366">
    <property type="component" value="Unassembled WGS sequence"/>
</dbReference>
<comment type="caution">
    <text evidence="1">The sequence shown here is derived from an EMBL/GenBank/DDBJ whole genome shotgun (WGS) entry which is preliminary data.</text>
</comment>
<gene>
    <name evidence="1" type="ORF">SPELUC_LOCUS2463</name>
</gene>